<organism evidence="2 3">
    <name type="scientific">Setomelanomma holmii</name>
    <dbReference type="NCBI Taxonomy" id="210430"/>
    <lineage>
        <taxon>Eukaryota</taxon>
        <taxon>Fungi</taxon>
        <taxon>Dikarya</taxon>
        <taxon>Ascomycota</taxon>
        <taxon>Pezizomycotina</taxon>
        <taxon>Dothideomycetes</taxon>
        <taxon>Pleosporomycetidae</taxon>
        <taxon>Pleosporales</taxon>
        <taxon>Pleosporineae</taxon>
        <taxon>Phaeosphaeriaceae</taxon>
        <taxon>Setomelanomma</taxon>
    </lineage>
</organism>
<keyword evidence="3" id="KW-1185">Reference proteome</keyword>
<evidence type="ECO:0000313" key="3">
    <source>
        <dbReference type="Proteomes" id="UP000799777"/>
    </source>
</evidence>
<accession>A0A9P4GW80</accession>
<reference evidence="2" key="1">
    <citation type="journal article" date="2020" name="Stud. Mycol.">
        <title>101 Dothideomycetes genomes: a test case for predicting lifestyles and emergence of pathogens.</title>
        <authorList>
            <person name="Haridas S."/>
            <person name="Albert R."/>
            <person name="Binder M."/>
            <person name="Bloem J."/>
            <person name="Labutti K."/>
            <person name="Salamov A."/>
            <person name="Andreopoulos B."/>
            <person name="Baker S."/>
            <person name="Barry K."/>
            <person name="Bills G."/>
            <person name="Bluhm B."/>
            <person name="Cannon C."/>
            <person name="Castanera R."/>
            <person name="Culley D."/>
            <person name="Daum C."/>
            <person name="Ezra D."/>
            <person name="Gonzalez J."/>
            <person name="Henrissat B."/>
            <person name="Kuo A."/>
            <person name="Liang C."/>
            <person name="Lipzen A."/>
            <person name="Lutzoni F."/>
            <person name="Magnuson J."/>
            <person name="Mondo S."/>
            <person name="Nolan M."/>
            <person name="Ohm R."/>
            <person name="Pangilinan J."/>
            <person name="Park H.-J."/>
            <person name="Ramirez L."/>
            <person name="Alfaro M."/>
            <person name="Sun H."/>
            <person name="Tritt A."/>
            <person name="Yoshinaga Y."/>
            <person name="Zwiers L.-H."/>
            <person name="Turgeon B."/>
            <person name="Goodwin S."/>
            <person name="Spatafora J."/>
            <person name="Crous P."/>
            <person name="Grigoriev I."/>
        </authorList>
    </citation>
    <scope>NUCLEOTIDE SEQUENCE</scope>
    <source>
        <strain evidence="2">CBS 110217</strain>
    </source>
</reference>
<dbReference type="EMBL" id="ML978379">
    <property type="protein sequence ID" value="KAF2023110.1"/>
    <property type="molecule type" value="Genomic_DNA"/>
</dbReference>
<dbReference type="AlphaFoldDB" id="A0A9P4GW80"/>
<feature type="region of interest" description="Disordered" evidence="1">
    <location>
        <begin position="619"/>
        <end position="658"/>
    </location>
</feature>
<feature type="compositionally biased region" description="Polar residues" evidence="1">
    <location>
        <begin position="542"/>
        <end position="551"/>
    </location>
</feature>
<dbReference type="OrthoDB" id="3799503at2759"/>
<gene>
    <name evidence="2" type="ORF">EK21DRAFT_95172</name>
</gene>
<evidence type="ECO:0000313" key="2">
    <source>
        <dbReference type="EMBL" id="KAF2023110.1"/>
    </source>
</evidence>
<feature type="region of interest" description="Disordered" evidence="1">
    <location>
        <begin position="464"/>
        <end position="574"/>
    </location>
</feature>
<feature type="compositionally biased region" description="Basic and acidic residues" evidence="1">
    <location>
        <begin position="619"/>
        <end position="648"/>
    </location>
</feature>
<comment type="caution">
    <text evidence="2">The sequence shown here is derived from an EMBL/GenBank/DDBJ whole genome shotgun (WGS) entry which is preliminary data.</text>
</comment>
<sequence length="658" mass="72875">MRTTDAILRVFTFTAIEQQYQPPSLTALTHLACYTHKPTKMISSAQFWPSSIPLPHFSSDCDMTGNANIQQPQEQSQQQPPILQQIIQQQYDQYFGQNMSAADHYPAQAQPPYAQQHAMSNAHYEHQHVQPLAHEGQQGYGANFGRASSPPLVLHEPCAKSLANTESLVSYLNRSSRQPGPAGNRRIGYYGFTTNVYPYGAYGAAMNAWPCTYDVSYPPIYGPPLAGWQGQQFPYYNDPRHYNRNWSDANQGRIWSGNRHGSQYAIASSQSSPAYQSNDYHPFYNNEATNLQPKLNIEDMPQVVQRVVAKINETLQAIEDTQPRIQARTSTCSTAFGHVSHQDMPSTCKFSAEEAVQVVQLASKEPQVKVLGEDSDVAFPNLHANDTSSMQVKAEAAPIMQALDKVADTTKNDDTSSTSPIKLENYGAVKTEAAAPVKKNDRAAIAKEAKDTATSTTEEAAKATELTQTGNGFDCNASESSQSTEGGVNLESSGNSWDDTPVVPGWDYQRVEDWTPAHREKRPRPQRRSINNRNDRSHRQSHSSNDSTVVSPPTKRIKEESVSVPANQSQCAAPMRDIETVRRGPAALPVNSAWGNYEAHIKQDDQNLVVKVKEDIKRNGGETYRPEIKESYKDKSGKKETTVHEKVGGKAAAKQESL</sequence>
<evidence type="ECO:0000256" key="1">
    <source>
        <dbReference type="SAM" id="MobiDB-lite"/>
    </source>
</evidence>
<feature type="compositionally biased region" description="Basic and acidic residues" evidence="1">
    <location>
        <begin position="509"/>
        <end position="518"/>
    </location>
</feature>
<proteinExistence type="predicted"/>
<feature type="compositionally biased region" description="Polar residues" evidence="1">
    <location>
        <begin position="477"/>
        <end position="498"/>
    </location>
</feature>
<name>A0A9P4GW80_9PLEO</name>
<protein>
    <submittedName>
        <fullName evidence="2">Uncharacterized protein</fullName>
    </submittedName>
</protein>
<dbReference type="Proteomes" id="UP000799777">
    <property type="component" value="Unassembled WGS sequence"/>
</dbReference>